<dbReference type="PROSITE" id="PS00198">
    <property type="entry name" value="4FE4S_FER_1"/>
    <property type="match status" value="1"/>
</dbReference>
<sequence>MISVAIKQKVNCSGCNACAEVCPKHCIEMVPDKKGFFYPKVDAVTCIDCGACEKVCPFQDGNIKLDTPLTAYAAWNKDREQYLASSSGGAAHVFSSHIIKRGGVVYGCTSEGMHIRHIRVDFLSKLSKLQGSKYVQSDVRGVFSLVKADLKAGKPVLFIGTPCEVAGLKKYIKRIPEDLYLVDLICHGVPSQQMLYEHINHILNGRSAERLSFRKGQSFHIELTDQYGTVYSSEPHRDMYYRAFWGGISYRESCYECPFARRERVSDITIGDFWGLQDAASLPLEISEGISVLLPSSEKGKSLIAAAKSDMWIYERSVEEAVEGNTQLYRPVHNGLSARLLSMLYPCFPFDKAVRIVIVKDLILESLKNILRSFKPVLMPIINVIRR</sequence>
<dbReference type="AlphaFoldDB" id="A0A6I0SHV6"/>
<dbReference type="InterPro" id="IPR007525">
    <property type="entry name" value="FrhB_FdhB_C"/>
</dbReference>
<dbReference type="PROSITE" id="PS51379">
    <property type="entry name" value="4FE4S_FER_2"/>
    <property type="match status" value="2"/>
</dbReference>
<dbReference type="InterPro" id="IPR017900">
    <property type="entry name" value="4Fe4S_Fe_S_CS"/>
</dbReference>
<dbReference type="Gene3D" id="3.30.70.20">
    <property type="match status" value="1"/>
</dbReference>
<reference evidence="5 6" key="1">
    <citation type="journal article" date="2019" name="Nat. Med.">
        <title>A library of human gut bacterial isolates paired with longitudinal multiomics data enables mechanistic microbiome research.</title>
        <authorList>
            <person name="Poyet M."/>
            <person name="Groussin M."/>
            <person name="Gibbons S.M."/>
            <person name="Avila-Pacheco J."/>
            <person name="Jiang X."/>
            <person name="Kearney S.M."/>
            <person name="Perrotta A.R."/>
            <person name="Berdy B."/>
            <person name="Zhao S."/>
            <person name="Lieberman T.D."/>
            <person name="Swanson P.K."/>
            <person name="Smith M."/>
            <person name="Roesemann S."/>
            <person name="Alexander J.E."/>
            <person name="Rich S.A."/>
            <person name="Livny J."/>
            <person name="Vlamakis H."/>
            <person name="Clish C."/>
            <person name="Bullock K."/>
            <person name="Deik A."/>
            <person name="Scott J."/>
            <person name="Pierce K.A."/>
            <person name="Xavier R.J."/>
            <person name="Alm E.J."/>
        </authorList>
    </citation>
    <scope>NUCLEOTIDE SEQUENCE [LARGE SCALE GENOMIC DNA]</scope>
    <source>
        <strain evidence="5 6">BIOML-A156</strain>
    </source>
</reference>
<proteinExistence type="predicted"/>
<protein>
    <submittedName>
        <fullName evidence="5">4Fe-4S dicluster domain-containing protein</fullName>
    </submittedName>
</protein>
<dbReference type="PANTHER" id="PTHR43193">
    <property type="match status" value="1"/>
</dbReference>
<keyword evidence="3" id="KW-0411">Iron-sulfur</keyword>
<dbReference type="SUPFAM" id="SSF54862">
    <property type="entry name" value="4Fe-4S ferredoxins"/>
    <property type="match status" value="1"/>
</dbReference>
<dbReference type="Proteomes" id="UP000488521">
    <property type="component" value="Unassembled WGS sequence"/>
</dbReference>
<comment type="caution">
    <text evidence="5">The sequence shown here is derived from an EMBL/GenBank/DDBJ whole genome shotgun (WGS) entry which is preliminary data.</text>
</comment>
<dbReference type="PANTHER" id="PTHR43193:SF2">
    <property type="entry name" value="POLYFERREDOXIN PROTEIN FWDF"/>
    <property type="match status" value="1"/>
</dbReference>
<feature type="domain" description="4Fe-4S ferredoxin-type" evidence="4">
    <location>
        <begin position="37"/>
        <end position="68"/>
    </location>
</feature>
<keyword evidence="2" id="KW-0408">Iron</keyword>
<dbReference type="InterPro" id="IPR052977">
    <property type="entry name" value="Polyferredoxin-like_ET"/>
</dbReference>
<dbReference type="InterPro" id="IPR017896">
    <property type="entry name" value="4Fe4S_Fe-S-bd"/>
</dbReference>
<dbReference type="RefSeq" id="WP_175353713.1">
    <property type="nucleotide sequence ID" value="NZ_JAHYMC010000012.1"/>
</dbReference>
<evidence type="ECO:0000256" key="2">
    <source>
        <dbReference type="ARBA" id="ARBA00023004"/>
    </source>
</evidence>
<dbReference type="GO" id="GO:0046872">
    <property type="term" value="F:metal ion binding"/>
    <property type="evidence" value="ECO:0007669"/>
    <property type="project" value="UniProtKB-KW"/>
</dbReference>
<evidence type="ECO:0000256" key="3">
    <source>
        <dbReference type="ARBA" id="ARBA00023014"/>
    </source>
</evidence>
<evidence type="ECO:0000259" key="4">
    <source>
        <dbReference type="PROSITE" id="PS51379"/>
    </source>
</evidence>
<keyword evidence="1" id="KW-0479">Metal-binding</keyword>
<dbReference type="GO" id="GO:0051536">
    <property type="term" value="F:iron-sulfur cluster binding"/>
    <property type="evidence" value="ECO:0007669"/>
    <property type="project" value="UniProtKB-KW"/>
</dbReference>
<gene>
    <name evidence="5" type="ORF">GAN59_05870</name>
</gene>
<dbReference type="Pfam" id="PF04432">
    <property type="entry name" value="FrhB_FdhB_C"/>
    <property type="match status" value="1"/>
</dbReference>
<accession>A0A6I0SHV6</accession>
<name>A0A6I0SHV6_BACT4</name>
<feature type="domain" description="4Fe-4S ferredoxin-type" evidence="4">
    <location>
        <begin position="2"/>
        <end position="32"/>
    </location>
</feature>
<evidence type="ECO:0000256" key="1">
    <source>
        <dbReference type="ARBA" id="ARBA00022723"/>
    </source>
</evidence>
<dbReference type="EMBL" id="WCRS01000003">
    <property type="protein sequence ID" value="KAB4476707.1"/>
    <property type="molecule type" value="Genomic_DNA"/>
</dbReference>
<organism evidence="5 6">
    <name type="scientific">Bacteroides thetaiotaomicron</name>
    <dbReference type="NCBI Taxonomy" id="818"/>
    <lineage>
        <taxon>Bacteria</taxon>
        <taxon>Pseudomonadati</taxon>
        <taxon>Bacteroidota</taxon>
        <taxon>Bacteroidia</taxon>
        <taxon>Bacteroidales</taxon>
        <taxon>Bacteroidaceae</taxon>
        <taxon>Bacteroides</taxon>
    </lineage>
</organism>
<evidence type="ECO:0000313" key="6">
    <source>
        <dbReference type="Proteomes" id="UP000488521"/>
    </source>
</evidence>
<dbReference type="Pfam" id="PF12838">
    <property type="entry name" value="Fer4_7"/>
    <property type="match status" value="1"/>
</dbReference>
<evidence type="ECO:0000313" key="5">
    <source>
        <dbReference type="EMBL" id="KAB4476707.1"/>
    </source>
</evidence>